<protein>
    <submittedName>
        <fullName evidence="1">Uncharacterized protein</fullName>
    </submittedName>
</protein>
<name>A0A8D9FRF1_9VIRU</name>
<proteinExistence type="predicted"/>
<organism evidence="1">
    <name type="scientific">uncultured marine phage</name>
    <dbReference type="NCBI Taxonomy" id="707152"/>
    <lineage>
        <taxon>Viruses</taxon>
        <taxon>environmental samples</taxon>
    </lineage>
</organism>
<gene>
    <name evidence="1" type="ORF">SLAVMIC_00837</name>
</gene>
<accession>A0A8D9FRF1</accession>
<evidence type="ECO:0000313" key="1">
    <source>
        <dbReference type="EMBL" id="CAG7581429.1"/>
    </source>
</evidence>
<sequence>MKLYKCKDTVILVNKEYDSYRLHGICICSKNIHSIGQIGTYNGGYYKPIKKLVLTVKNDDVEYYTSSKGNIIIKNNKYDVHSHIKRDGFSMLSKRQFETIFTHGSYRSSGKIINKMIMISE</sequence>
<dbReference type="EMBL" id="OU342829">
    <property type="protein sequence ID" value="CAG7581429.1"/>
    <property type="molecule type" value="Genomic_DNA"/>
</dbReference>
<reference evidence="1" key="1">
    <citation type="submission" date="2021-06" db="EMBL/GenBank/DDBJ databases">
        <authorList>
            <person name="Gannon L."/>
            <person name="Redgwell R T."/>
            <person name="Michniewski S."/>
            <person name="Harrison D C."/>
            <person name="Millard A."/>
        </authorList>
    </citation>
    <scope>NUCLEOTIDE SEQUENCE</scope>
</reference>